<keyword evidence="2" id="KW-0489">Methyltransferase</keyword>
<evidence type="ECO:0000313" key="3">
    <source>
        <dbReference type="Proteomes" id="UP000006844"/>
    </source>
</evidence>
<dbReference type="eggNOG" id="COG2226">
    <property type="taxonomic scope" value="Bacteria"/>
</dbReference>
<dbReference type="InterPro" id="IPR029063">
    <property type="entry name" value="SAM-dependent_MTases_sf"/>
</dbReference>
<organism evidence="2 3">
    <name type="scientific">Terriglobus saanensis (strain ATCC BAA-1853 / DSM 23119 / SP1PR4)</name>
    <dbReference type="NCBI Taxonomy" id="401053"/>
    <lineage>
        <taxon>Bacteria</taxon>
        <taxon>Pseudomonadati</taxon>
        <taxon>Acidobacteriota</taxon>
        <taxon>Terriglobia</taxon>
        <taxon>Terriglobales</taxon>
        <taxon>Acidobacteriaceae</taxon>
        <taxon>Terriglobus</taxon>
    </lineage>
</organism>
<feature type="domain" description="Methyltransferase" evidence="1">
    <location>
        <begin position="57"/>
        <end position="172"/>
    </location>
</feature>
<proteinExistence type="predicted"/>
<reference evidence="2 3" key="1">
    <citation type="journal article" date="2012" name="Stand. Genomic Sci.">
        <title>Complete genome sequence of Terriglobus saanensis type strain SP1PR4(T), an Acidobacteria from tundra soil.</title>
        <authorList>
            <person name="Rawat S.R."/>
            <person name="Mannisto M.K."/>
            <person name="Starovoytov V."/>
            <person name="Goodwin L."/>
            <person name="Nolan M."/>
            <person name="Hauser L."/>
            <person name="Land M."/>
            <person name="Davenport K.W."/>
            <person name="Woyke T."/>
            <person name="Haggblom M.M."/>
        </authorList>
    </citation>
    <scope>NUCLEOTIDE SEQUENCE</scope>
    <source>
        <strain evidence="3">ATCC BAA-1853 / DSM 23119 / SP1PR4</strain>
    </source>
</reference>
<name>E8V0J7_TERSS</name>
<accession>E8V0J7</accession>
<protein>
    <submittedName>
        <fullName evidence="2">Methyltransferase type 11</fullName>
    </submittedName>
</protein>
<dbReference type="Gene3D" id="3.40.50.150">
    <property type="entry name" value="Vaccinia Virus protein VP39"/>
    <property type="match status" value="1"/>
</dbReference>
<dbReference type="AlphaFoldDB" id="E8V0J7"/>
<gene>
    <name evidence="2" type="ordered locus">AciPR4_3730</name>
</gene>
<sequence length="244" mass="27575">MMTGSHRYELSDESASQSPESLFERCHWLYALCREYFFRDHTREITSALFPSGNPANGTKLLELGCGPGLYACRFAKDFPQVTATGIDLSKRLIRRARARAANLQLQNCTFLVGDAQALSQLAHSVDAVIVSRLFLIVPDREAVLTEIFRVLRPGGRCFIAEPTSGIVSRLPLSAMWVLARMTASPWEKFREPQQVEVMRPGEFLKLVQGLPWASVDVRRDDWYQYAVCEKSEARINEQSWSAA</sequence>
<evidence type="ECO:0000259" key="1">
    <source>
        <dbReference type="Pfam" id="PF13847"/>
    </source>
</evidence>
<dbReference type="CDD" id="cd02440">
    <property type="entry name" value="AdoMet_MTases"/>
    <property type="match status" value="1"/>
</dbReference>
<dbReference type="PANTHER" id="PTHR43591">
    <property type="entry name" value="METHYLTRANSFERASE"/>
    <property type="match status" value="1"/>
</dbReference>
<dbReference type="RefSeq" id="WP_013570210.1">
    <property type="nucleotide sequence ID" value="NC_014963.1"/>
</dbReference>
<keyword evidence="2" id="KW-0808">Transferase</keyword>
<dbReference type="KEGG" id="tsa:AciPR4_3730"/>
<dbReference type="HOGENOM" id="CLU_1145929_0_0_0"/>
<dbReference type="SUPFAM" id="SSF53335">
    <property type="entry name" value="S-adenosyl-L-methionine-dependent methyltransferases"/>
    <property type="match status" value="1"/>
</dbReference>
<dbReference type="Pfam" id="PF13847">
    <property type="entry name" value="Methyltransf_31"/>
    <property type="match status" value="1"/>
</dbReference>
<dbReference type="Proteomes" id="UP000006844">
    <property type="component" value="Chromosome"/>
</dbReference>
<keyword evidence="3" id="KW-1185">Reference proteome</keyword>
<dbReference type="GO" id="GO:0032259">
    <property type="term" value="P:methylation"/>
    <property type="evidence" value="ECO:0007669"/>
    <property type="project" value="UniProtKB-KW"/>
</dbReference>
<dbReference type="InterPro" id="IPR025714">
    <property type="entry name" value="Methyltranfer_dom"/>
</dbReference>
<dbReference type="STRING" id="401053.AciPR4_3730"/>
<dbReference type="GO" id="GO:0008168">
    <property type="term" value="F:methyltransferase activity"/>
    <property type="evidence" value="ECO:0007669"/>
    <property type="project" value="UniProtKB-KW"/>
</dbReference>
<evidence type="ECO:0000313" key="2">
    <source>
        <dbReference type="EMBL" id="ADV84480.1"/>
    </source>
</evidence>
<dbReference type="EMBL" id="CP002467">
    <property type="protein sequence ID" value="ADV84480.1"/>
    <property type="molecule type" value="Genomic_DNA"/>
</dbReference>